<dbReference type="Pfam" id="PF00905">
    <property type="entry name" value="Transpeptidase"/>
    <property type="match status" value="1"/>
</dbReference>
<dbReference type="InterPro" id="IPR050396">
    <property type="entry name" value="Glycosyltr_51/Transpeptidase"/>
</dbReference>
<keyword evidence="18" id="KW-1185">Reference proteome</keyword>
<comment type="caution">
    <text evidence="17">The sequence shown here is derived from an EMBL/GenBank/DDBJ whole genome shotgun (WGS) entry which is preliminary data.</text>
</comment>
<dbReference type="Proteomes" id="UP000292564">
    <property type="component" value="Unassembled WGS sequence"/>
</dbReference>
<evidence type="ECO:0000256" key="5">
    <source>
        <dbReference type="ARBA" id="ARBA00022676"/>
    </source>
</evidence>
<evidence type="ECO:0000256" key="4">
    <source>
        <dbReference type="ARBA" id="ARBA00022670"/>
    </source>
</evidence>
<evidence type="ECO:0000256" key="9">
    <source>
        <dbReference type="ARBA" id="ARBA00022984"/>
    </source>
</evidence>
<dbReference type="EMBL" id="SHKY01000001">
    <property type="protein sequence ID" value="RZU50670.1"/>
    <property type="molecule type" value="Genomic_DNA"/>
</dbReference>
<dbReference type="GO" id="GO:0009002">
    <property type="term" value="F:serine-type D-Ala-D-Ala carboxypeptidase activity"/>
    <property type="evidence" value="ECO:0007669"/>
    <property type="project" value="UniProtKB-EC"/>
</dbReference>
<dbReference type="InterPro" id="IPR023346">
    <property type="entry name" value="Lysozyme-like_dom_sf"/>
</dbReference>
<dbReference type="InterPro" id="IPR012338">
    <property type="entry name" value="Beta-lactam/transpept-like"/>
</dbReference>
<dbReference type="GO" id="GO:0008658">
    <property type="term" value="F:penicillin binding"/>
    <property type="evidence" value="ECO:0007669"/>
    <property type="project" value="InterPro"/>
</dbReference>
<keyword evidence="15" id="KW-0812">Transmembrane</keyword>
<feature type="region of interest" description="Disordered" evidence="14">
    <location>
        <begin position="431"/>
        <end position="462"/>
    </location>
</feature>
<dbReference type="CDD" id="cd06577">
    <property type="entry name" value="PASTA_pknB"/>
    <property type="match status" value="1"/>
</dbReference>
<comment type="similarity">
    <text evidence="1">In the C-terminal section; belongs to the transpeptidase family.</text>
</comment>
<proteinExistence type="inferred from homology"/>
<keyword evidence="9" id="KW-0573">Peptidoglycan synthesis</keyword>
<keyword evidence="15" id="KW-1133">Transmembrane helix</keyword>
<dbReference type="PROSITE" id="PS51178">
    <property type="entry name" value="PASTA"/>
    <property type="match status" value="1"/>
</dbReference>
<name>A0A4Q7ZIJ1_9ACTN</name>
<dbReference type="FunFam" id="1.10.3810.10:FF:000001">
    <property type="entry name" value="Penicillin-binding protein 1A"/>
    <property type="match status" value="1"/>
</dbReference>
<dbReference type="Pfam" id="PF00912">
    <property type="entry name" value="Transgly"/>
    <property type="match status" value="1"/>
</dbReference>
<dbReference type="GO" id="GO:0008955">
    <property type="term" value="F:peptidoglycan glycosyltransferase activity"/>
    <property type="evidence" value="ECO:0007669"/>
    <property type="project" value="UniProtKB-EC"/>
</dbReference>
<keyword evidence="10" id="KW-0511">Multifunctional enzyme</keyword>
<keyword evidence="4" id="KW-0645">Protease</keyword>
<evidence type="ECO:0000256" key="13">
    <source>
        <dbReference type="ARBA" id="ARBA00049902"/>
    </source>
</evidence>
<dbReference type="GO" id="GO:0009252">
    <property type="term" value="P:peptidoglycan biosynthetic process"/>
    <property type="evidence" value="ECO:0007669"/>
    <property type="project" value="UniProtKB-KW"/>
</dbReference>
<evidence type="ECO:0000256" key="6">
    <source>
        <dbReference type="ARBA" id="ARBA00022679"/>
    </source>
</evidence>
<keyword evidence="5" id="KW-0328">Glycosyltransferase</keyword>
<protein>
    <submittedName>
        <fullName evidence="17">Membrane peptidoglycan carboxypeptidase</fullName>
    </submittedName>
</protein>
<dbReference type="InterPro" id="IPR005543">
    <property type="entry name" value="PASTA_dom"/>
</dbReference>
<dbReference type="AlphaFoldDB" id="A0A4Q7ZIJ1"/>
<sequence>MSGIAPRCSPVAKPERCCALTFGDGTITLGEPSFLGRRPRAHVAYPAGVTSWMRRRDHNIFANASSLLICGLLAGVVVAAAAFPAVAMTGLAAKAGGETFSQLPSELKQATAPQVSRIFASDNKTLVAIMYDEFRSDVPLRDISPNMQHAIIAAEDHEFYHHNGVDMKGVARAFVNNNNGKAKQGASTLTMQYVRMSLAYSATNPKEVIDATQDTPRRKINEMKYALQIEKELTKDQILERYLNVAPFGNGAYGVFAASQVYFNKKPKDLTVAEAALLASMVKAPTAFNPTTPGGYPQALNRRNYVINDMVELNHITQAQADEAKKVVISRTVQRASSGCNAVAKNNWGFICDYFYRWWLSQETFGATPYDRERRLKSGGYRIQLSMDVKAQKAARARILDHISDKNKNALLLAAVEPGTGKVRALATNRKFKLDDPKNPQNPVSSDPAKARKGIRGSYPNTTNPLLSGGGDIVGYQSGSVSKMFAMVAALEKGYPLGYTIKAEKRYKSGYIIQRGSPAACPGTHFYCPSNAGGGEAGVYNMWTAFGKSVNTYFVPLAERVGAENVVDVAKRFGIKFRAKEDAEYANDKDAAHQWGAFVLGVSASTPLDMANAYATLAGDGMYCEPTPVEQIATQDGEKIDVGKPHCTRATSPDVARAALDATRCPVGDSAQLGRCSGATARAARGAVGHPVFGKTGTTDHDKTASLVVGTTSIVVAGYLVNPDWPDHRDRMSHGIVNPAVWETVADFMDGKPKEQFKKPGNEKMAYGDQRSIPDVTCDALSDARNRLDDAGFSVTIGTDVDSKCPLGTAAGTNPPNRTIKGGAVEILVSNGKSDQPPIAGTPPGQTPPIIQFPGTRKPRR</sequence>
<evidence type="ECO:0000256" key="11">
    <source>
        <dbReference type="ARBA" id="ARBA00023316"/>
    </source>
</evidence>
<dbReference type="Gene3D" id="1.10.3810.10">
    <property type="entry name" value="Biosynthetic peptidoglycan transglycosylase-like"/>
    <property type="match status" value="1"/>
</dbReference>
<dbReference type="InterPro" id="IPR036950">
    <property type="entry name" value="PBP_transglycosylase"/>
</dbReference>
<keyword evidence="6" id="KW-0808">Transferase</keyword>
<evidence type="ECO:0000256" key="2">
    <source>
        <dbReference type="ARBA" id="ARBA00007739"/>
    </source>
</evidence>
<keyword evidence="8" id="KW-0133">Cell shape</keyword>
<feature type="region of interest" description="Disordered" evidence="14">
    <location>
        <begin position="831"/>
        <end position="861"/>
    </location>
</feature>
<comment type="catalytic activity">
    <reaction evidence="13">
        <text>[GlcNAc-(1-&gt;4)-Mur2Ac(oyl-L-Ala-gamma-D-Glu-L-Lys-D-Ala-D-Ala)](n)-di-trans,octa-cis-undecaprenyl diphosphate + beta-D-GlcNAc-(1-&gt;4)-Mur2Ac(oyl-L-Ala-gamma-D-Glu-L-Lys-D-Ala-D-Ala)-di-trans,octa-cis-undecaprenyl diphosphate = [GlcNAc-(1-&gt;4)-Mur2Ac(oyl-L-Ala-gamma-D-Glu-L-Lys-D-Ala-D-Ala)](n+1)-di-trans,octa-cis-undecaprenyl diphosphate + di-trans,octa-cis-undecaprenyl diphosphate + H(+)</text>
        <dbReference type="Rhea" id="RHEA:23708"/>
        <dbReference type="Rhea" id="RHEA-COMP:9602"/>
        <dbReference type="Rhea" id="RHEA-COMP:9603"/>
        <dbReference type="ChEBI" id="CHEBI:15378"/>
        <dbReference type="ChEBI" id="CHEBI:58405"/>
        <dbReference type="ChEBI" id="CHEBI:60033"/>
        <dbReference type="ChEBI" id="CHEBI:78435"/>
        <dbReference type="EC" id="2.4.99.28"/>
    </reaction>
</comment>
<dbReference type="Gene3D" id="3.30.10.20">
    <property type="match status" value="1"/>
</dbReference>
<dbReference type="PANTHER" id="PTHR32282">
    <property type="entry name" value="BINDING PROTEIN TRANSPEPTIDASE, PUTATIVE-RELATED"/>
    <property type="match status" value="1"/>
</dbReference>
<keyword evidence="11" id="KW-0961">Cell wall biogenesis/degradation</keyword>
<reference evidence="17 18" key="1">
    <citation type="submission" date="2019-02" db="EMBL/GenBank/DDBJ databases">
        <title>Sequencing the genomes of 1000 actinobacteria strains.</title>
        <authorList>
            <person name="Klenk H.-P."/>
        </authorList>
    </citation>
    <scope>NUCLEOTIDE SEQUENCE [LARGE SCALE GENOMIC DNA]</scope>
    <source>
        <strain evidence="17 18">DSM 45162</strain>
    </source>
</reference>
<gene>
    <name evidence="17" type="ORF">EV385_2447</name>
</gene>
<comment type="similarity">
    <text evidence="2">In the N-terminal section; belongs to the glycosyltransferase 51 family.</text>
</comment>
<evidence type="ECO:0000313" key="17">
    <source>
        <dbReference type="EMBL" id="RZU50670.1"/>
    </source>
</evidence>
<evidence type="ECO:0000256" key="12">
    <source>
        <dbReference type="ARBA" id="ARBA00034000"/>
    </source>
</evidence>
<evidence type="ECO:0000313" key="18">
    <source>
        <dbReference type="Proteomes" id="UP000292564"/>
    </source>
</evidence>
<dbReference type="PANTHER" id="PTHR32282:SF33">
    <property type="entry name" value="PEPTIDOGLYCAN GLYCOSYLTRANSFERASE"/>
    <property type="match status" value="1"/>
</dbReference>
<evidence type="ECO:0000256" key="1">
    <source>
        <dbReference type="ARBA" id="ARBA00007090"/>
    </source>
</evidence>
<accession>A0A4Q7ZIJ1</accession>
<feature type="transmembrane region" description="Helical" evidence="15">
    <location>
        <begin position="60"/>
        <end position="83"/>
    </location>
</feature>
<evidence type="ECO:0000256" key="8">
    <source>
        <dbReference type="ARBA" id="ARBA00022960"/>
    </source>
</evidence>
<evidence type="ECO:0000256" key="14">
    <source>
        <dbReference type="SAM" id="MobiDB-lite"/>
    </source>
</evidence>
<comment type="catalytic activity">
    <reaction evidence="12">
        <text>Preferential cleavage: (Ac)2-L-Lys-D-Ala-|-D-Ala. Also transpeptidation of peptidyl-alanyl moieties that are N-acyl substituents of D-alanine.</text>
        <dbReference type="EC" id="3.4.16.4"/>
    </reaction>
</comment>
<evidence type="ECO:0000256" key="10">
    <source>
        <dbReference type="ARBA" id="ARBA00023268"/>
    </source>
</evidence>
<dbReference type="GO" id="GO:0030288">
    <property type="term" value="C:outer membrane-bounded periplasmic space"/>
    <property type="evidence" value="ECO:0007669"/>
    <property type="project" value="TreeGrafter"/>
</dbReference>
<dbReference type="GO" id="GO:0006508">
    <property type="term" value="P:proteolysis"/>
    <property type="evidence" value="ECO:0007669"/>
    <property type="project" value="UniProtKB-KW"/>
</dbReference>
<dbReference type="GO" id="GO:0071555">
    <property type="term" value="P:cell wall organization"/>
    <property type="evidence" value="ECO:0007669"/>
    <property type="project" value="UniProtKB-KW"/>
</dbReference>
<dbReference type="GO" id="GO:0008360">
    <property type="term" value="P:regulation of cell shape"/>
    <property type="evidence" value="ECO:0007669"/>
    <property type="project" value="UniProtKB-KW"/>
</dbReference>
<dbReference type="InterPro" id="IPR001264">
    <property type="entry name" value="Glyco_trans_51"/>
</dbReference>
<evidence type="ECO:0000259" key="16">
    <source>
        <dbReference type="PROSITE" id="PS51178"/>
    </source>
</evidence>
<keyword evidence="7" id="KW-0378">Hydrolase</keyword>
<evidence type="ECO:0000256" key="3">
    <source>
        <dbReference type="ARBA" id="ARBA00022645"/>
    </source>
</evidence>
<organism evidence="17 18">
    <name type="scientific">Krasilnikovia cinnamomea</name>
    <dbReference type="NCBI Taxonomy" id="349313"/>
    <lineage>
        <taxon>Bacteria</taxon>
        <taxon>Bacillati</taxon>
        <taxon>Actinomycetota</taxon>
        <taxon>Actinomycetes</taxon>
        <taxon>Micromonosporales</taxon>
        <taxon>Micromonosporaceae</taxon>
        <taxon>Krasilnikovia</taxon>
    </lineage>
</organism>
<evidence type="ECO:0000256" key="7">
    <source>
        <dbReference type="ARBA" id="ARBA00022801"/>
    </source>
</evidence>
<dbReference type="SUPFAM" id="SSF56601">
    <property type="entry name" value="beta-lactamase/transpeptidase-like"/>
    <property type="match status" value="1"/>
</dbReference>
<dbReference type="SUPFAM" id="SSF53955">
    <property type="entry name" value="Lysozyme-like"/>
    <property type="match status" value="1"/>
</dbReference>
<dbReference type="InterPro" id="IPR001460">
    <property type="entry name" value="PCN-bd_Tpept"/>
</dbReference>
<dbReference type="Gene3D" id="3.40.710.10">
    <property type="entry name" value="DD-peptidase/beta-lactamase superfamily"/>
    <property type="match status" value="1"/>
</dbReference>
<evidence type="ECO:0000256" key="15">
    <source>
        <dbReference type="SAM" id="Phobius"/>
    </source>
</evidence>
<keyword evidence="3 17" id="KW-0121">Carboxypeptidase</keyword>
<feature type="domain" description="PASTA" evidence="16">
    <location>
        <begin position="768"/>
        <end position="831"/>
    </location>
</feature>
<keyword evidence="15" id="KW-0472">Membrane</keyword>